<dbReference type="EMBL" id="GDIQ01009306">
    <property type="protein sequence ID" value="JAN85431.1"/>
    <property type="molecule type" value="Transcribed_RNA"/>
</dbReference>
<evidence type="ECO:0000313" key="1">
    <source>
        <dbReference type="EMBL" id="JAN85431.1"/>
    </source>
</evidence>
<protein>
    <submittedName>
        <fullName evidence="1">Uncharacterized protein</fullName>
    </submittedName>
</protein>
<name>A0A0P5UJW2_9CRUS</name>
<accession>A0A0P5UJW2</accession>
<proteinExistence type="predicted"/>
<dbReference type="AlphaFoldDB" id="A0A0P5UJW2"/>
<organism evidence="1">
    <name type="scientific">Daphnia magna</name>
    <dbReference type="NCBI Taxonomy" id="35525"/>
    <lineage>
        <taxon>Eukaryota</taxon>
        <taxon>Metazoa</taxon>
        <taxon>Ecdysozoa</taxon>
        <taxon>Arthropoda</taxon>
        <taxon>Crustacea</taxon>
        <taxon>Branchiopoda</taxon>
        <taxon>Diplostraca</taxon>
        <taxon>Cladocera</taxon>
        <taxon>Anomopoda</taxon>
        <taxon>Daphniidae</taxon>
        <taxon>Daphnia</taxon>
    </lineage>
</organism>
<sequence>MPQAGHYYSNENEWTQVKSLEKTFIGSCEISYFHLKVIQVGLPNAIIISGNNFWFNF</sequence>
<reference evidence="1" key="1">
    <citation type="submission" date="2015-10" db="EMBL/GenBank/DDBJ databases">
        <title>EvidentialGene: Evidence-directed Construction of Complete mRNA Transcriptomes without Genomes.</title>
        <authorList>
            <person name="Gilbert D.G."/>
        </authorList>
    </citation>
    <scope>NUCLEOTIDE SEQUENCE</scope>
</reference>